<protein>
    <submittedName>
        <fullName evidence="1">Uncharacterized protein</fullName>
    </submittedName>
</protein>
<evidence type="ECO:0000313" key="1">
    <source>
        <dbReference type="EMBL" id="KAJ8670826.1"/>
    </source>
</evidence>
<dbReference type="Proteomes" id="UP001239111">
    <property type="component" value="Chromosome 3"/>
</dbReference>
<reference evidence="1" key="1">
    <citation type="submission" date="2023-04" db="EMBL/GenBank/DDBJ databases">
        <title>A chromosome-level genome assembly of the parasitoid wasp Eretmocerus hayati.</title>
        <authorList>
            <person name="Zhong Y."/>
            <person name="Liu S."/>
            <person name="Liu Y."/>
        </authorList>
    </citation>
    <scope>NUCLEOTIDE SEQUENCE</scope>
    <source>
        <strain evidence="1">ZJU_SS_LIU_2023</strain>
    </source>
</reference>
<proteinExistence type="predicted"/>
<sequence length="149" mass="16677">MSLRHHHPPVRGRARQASANVVEDIEHHAPPSPPPVARVRARNREHSPVEYYQRTPTRSPARRDHHQRCRRPERSNQQAHSPVAGAAFIINITTTSGLERNVLALLESTSDKDHAALFGGKDTRHRHHLSPETNSSRGCAAPLETTDVQ</sequence>
<accession>A0ACC2NJM0</accession>
<dbReference type="EMBL" id="CM056743">
    <property type="protein sequence ID" value="KAJ8670826.1"/>
    <property type="molecule type" value="Genomic_DNA"/>
</dbReference>
<name>A0ACC2NJM0_9HYME</name>
<keyword evidence="2" id="KW-1185">Reference proteome</keyword>
<gene>
    <name evidence="1" type="ORF">QAD02_002085</name>
</gene>
<organism evidence="1 2">
    <name type="scientific">Eretmocerus hayati</name>
    <dbReference type="NCBI Taxonomy" id="131215"/>
    <lineage>
        <taxon>Eukaryota</taxon>
        <taxon>Metazoa</taxon>
        <taxon>Ecdysozoa</taxon>
        <taxon>Arthropoda</taxon>
        <taxon>Hexapoda</taxon>
        <taxon>Insecta</taxon>
        <taxon>Pterygota</taxon>
        <taxon>Neoptera</taxon>
        <taxon>Endopterygota</taxon>
        <taxon>Hymenoptera</taxon>
        <taxon>Apocrita</taxon>
        <taxon>Proctotrupomorpha</taxon>
        <taxon>Chalcidoidea</taxon>
        <taxon>Aphelinidae</taxon>
        <taxon>Aphelininae</taxon>
        <taxon>Eretmocerus</taxon>
    </lineage>
</organism>
<evidence type="ECO:0000313" key="2">
    <source>
        <dbReference type="Proteomes" id="UP001239111"/>
    </source>
</evidence>
<comment type="caution">
    <text evidence="1">The sequence shown here is derived from an EMBL/GenBank/DDBJ whole genome shotgun (WGS) entry which is preliminary data.</text>
</comment>